<dbReference type="EMBL" id="CAXAMM010006407">
    <property type="protein sequence ID" value="CAK9010916.1"/>
    <property type="molecule type" value="Genomic_DNA"/>
</dbReference>
<feature type="compositionally biased region" description="Basic and acidic residues" evidence="3">
    <location>
        <begin position="124"/>
        <end position="146"/>
    </location>
</feature>
<name>A0ABP0J944_9DINO</name>
<dbReference type="InterPro" id="IPR003439">
    <property type="entry name" value="ABC_transporter-like_ATP-bd"/>
</dbReference>
<evidence type="ECO:0000259" key="4">
    <source>
        <dbReference type="Pfam" id="PF00005"/>
    </source>
</evidence>
<evidence type="ECO:0000313" key="6">
    <source>
        <dbReference type="Proteomes" id="UP001642464"/>
    </source>
</evidence>
<protein>
    <recommendedName>
        <fullName evidence="4">ABC transporter domain-containing protein</fullName>
    </recommendedName>
</protein>
<dbReference type="InterPro" id="IPR027417">
    <property type="entry name" value="P-loop_NTPase"/>
</dbReference>
<sequence>AVLDACALRADLDVLPEGDQTSIGDRGINLSGGQKQRVALARAVYANPDIYILDDVLSALDSHVTTHICNNLLRGPLLAGKTVVLVTHSPKAVPLATRVMCLEDKKVTFNGTYEEFKGSGAVSDDERQVSEKGKEEKKEEKGKEKGSATSPKK</sequence>
<evidence type="ECO:0000313" key="5">
    <source>
        <dbReference type="EMBL" id="CAK9010916.1"/>
    </source>
</evidence>
<organism evidence="5 6">
    <name type="scientific">Durusdinium trenchii</name>
    <dbReference type="NCBI Taxonomy" id="1381693"/>
    <lineage>
        <taxon>Eukaryota</taxon>
        <taxon>Sar</taxon>
        <taxon>Alveolata</taxon>
        <taxon>Dinophyceae</taxon>
        <taxon>Suessiales</taxon>
        <taxon>Symbiodiniaceae</taxon>
        <taxon>Durusdinium</taxon>
    </lineage>
</organism>
<evidence type="ECO:0000256" key="2">
    <source>
        <dbReference type="ARBA" id="ARBA00022840"/>
    </source>
</evidence>
<proteinExistence type="predicted"/>
<keyword evidence="6" id="KW-1185">Reference proteome</keyword>
<feature type="domain" description="ABC transporter" evidence="4">
    <location>
        <begin position="19"/>
        <end position="56"/>
    </location>
</feature>
<dbReference type="Proteomes" id="UP001642464">
    <property type="component" value="Unassembled WGS sequence"/>
</dbReference>
<comment type="caution">
    <text evidence="5">The sequence shown here is derived from an EMBL/GenBank/DDBJ whole genome shotgun (WGS) entry which is preliminary data.</text>
</comment>
<feature type="non-terminal residue" evidence="5">
    <location>
        <position position="1"/>
    </location>
</feature>
<feature type="non-terminal residue" evidence="5">
    <location>
        <position position="153"/>
    </location>
</feature>
<dbReference type="SUPFAM" id="SSF52540">
    <property type="entry name" value="P-loop containing nucleoside triphosphate hydrolases"/>
    <property type="match status" value="1"/>
</dbReference>
<dbReference type="PANTHER" id="PTHR24223">
    <property type="entry name" value="ATP-BINDING CASSETTE SUB-FAMILY C"/>
    <property type="match status" value="1"/>
</dbReference>
<reference evidence="5 6" key="1">
    <citation type="submission" date="2024-02" db="EMBL/GenBank/DDBJ databases">
        <authorList>
            <person name="Chen Y."/>
            <person name="Shah S."/>
            <person name="Dougan E. K."/>
            <person name="Thang M."/>
            <person name="Chan C."/>
        </authorList>
    </citation>
    <scope>NUCLEOTIDE SEQUENCE [LARGE SCALE GENOMIC DNA]</scope>
</reference>
<evidence type="ECO:0000256" key="1">
    <source>
        <dbReference type="ARBA" id="ARBA00022741"/>
    </source>
</evidence>
<dbReference type="Pfam" id="PF00005">
    <property type="entry name" value="ABC_tran"/>
    <property type="match status" value="1"/>
</dbReference>
<accession>A0ABP0J944</accession>
<evidence type="ECO:0000256" key="3">
    <source>
        <dbReference type="SAM" id="MobiDB-lite"/>
    </source>
</evidence>
<feature type="region of interest" description="Disordered" evidence="3">
    <location>
        <begin position="116"/>
        <end position="153"/>
    </location>
</feature>
<dbReference type="Gene3D" id="3.40.50.300">
    <property type="entry name" value="P-loop containing nucleotide triphosphate hydrolases"/>
    <property type="match status" value="1"/>
</dbReference>
<keyword evidence="2" id="KW-0067">ATP-binding</keyword>
<dbReference type="InterPro" id="IPR050173">
    <property type="entry name" value="ABC_transporter_C-like"/>
</dbReference>
<keyword evidence="1" id="KW-0547">Nucleotide-binding</keyword>
<gene>
    <name evidence="5" type="ORF">SCF082_LOCUS10874</name>
</gene>